<dbReference type="SUPFAM" id="SSF103473">
    <property type="entry name" value="MFS general substrate transporter"/>
    <property type="match status" value="1"/>
</dbReference>
<evidence type="ECO:0000256" key="4">
    <source>
        <dbReference type="ARBA" id="ARBA00022475"/>
    </source>
</evidence>
<dbReference type="RefSeq" id="WP_069958344.1">
    <property type="nucleotide sequence ID" value="NZ_MCGG01000032.1"/>
</dbReference>
<accession>A0A1E5Q6P2</accession>
<dbReference type="Proteomes" id="UP000095347">
    <property type="component" value="Unassembled WGS sequence"/>
</dbReference>
<dbReference type="AlphaFoldDB" id="A0A1E5Q6P2"/>
<evidence type="ECO:0000259" key="9">
    <source>
        <dbReference type="PROSITE" id="PS50850"/>
    </source>
</evidence>
<dbReference type="InterPro" id="IPR011701">
    <property type="entry name" value="MFS"/>
</dbReference>
<evidence type="ECO:0000256" key="6">
    <source>
        <dbReference type="ARBA" id="ARBA00022989"/>
    </source>
</evidence>
<evidence type="ECO:0000256" key="5">
    <source>
        <dbReference type="ARBA" id="ARBA00022692"/>
    </source>
</evidence>
<feature type="domain" description="Major facilitator superfamily (MFS) profile" evidence="9">
    <location>
        <begin position="10"/>
        <end position="392"/>
    </location>
</feature>
<dbReference type="InterPro" id="IPR005829">
    <property type="entry name" value="Sugar_transporter_CS"/>
</dbReference>
<evidence type="ECO:0000256" key="1">
    <source>
        <dbReference type="ARBA" id="ARBA00004651"/>
    </source>
</evidence>
<dbReference type="Gene3D" id="1.20.1720.10">
    <property type="entry name" value="Multidrug resistance protein D"/>
    <property type="match status" value="1"/>
</dbReference>
<feature type="transmembrane region" description="Helical" evidence="8">
    <location>
        <begin position="165"/>
        <end position="184"/>
    </location>
</feature>
<dbReference type="GO" id="GO:0042910">
    <property type="term" value="F:xenobiotic transmembrane transporter activity"/>
    <property type="evidence" value="ECO:0007669"/>
    <property type="project" value="InterPro"/>
</dbReference>
<dbReference type="CDD" id="cd17320">
    <property type="entry name" value="MFS_MdfA_MDR_like"/>
    <property type="match status" value="1"/>
</dbReference>
<dbReference type="InterPro" id="IPR004812">
    <property type="entry name" value="Efflux_drug-R_Bcr/CmlA"/>
</dbReference>
<feature type="transmembrane region" description="Helical" evidence="8">
    <location>
        <begin position="280"/>
        <end position="301"/>
    </location>
</feature>
<dbReference type="PROSITE" id="PS50850">
    <property type="entry name" value="MFS"/>
    <property type="match status" value="1"/>
</dbReference>
<comment type="similarity">
    <text evidence="2 8">Belongs to the major facilitator superfamily. Bcr/CmlA family.</text>
</comment>
<dbReference type="GO" id="GO:0005886">
    <property type="term" value="C:plasma membrane"/>
    <property type="evidence" value="ECO:0007669"/>
    <property type="project" value="UniProtKB-SubCell"/>
</dbReference>
<dbReference type="Pfam" id="PF07690">
    <property type="entry name" value="MFS_1"/>
    <property type="match status" value="1"/>
</dbReference>
<dbReference type="GO" id="GO:1990961">
    <property type="term" value="P:xenobiotic detoxification by transmembrane export across the plasma membrane"/>
    <property type="evidence" value="ECO:0007669"/>
    <property type="project" value="InterPro"/>
</dbReference>
<keyword evidence="3 8" id="KW-0813">Transport</keyword>
<feature type="transmembrane region" description="Helical" evidence="8">
    <location>
        <begin position="46"/>
        <end position="64"/>
    </location>
</feature>
<evidence type="ECO:0000256" key="3">
    <source>
        <dbReference type="ARBA" id="ARBA00022448"/>
    </source>
</evidence>
<name>A0A1E5Q6P2_9PROT</name>
<comment type="caution">
    <text evidence="8">Lacks conserved residue(s) required for the propagation of feature annotation.</text>
</comment>
<evidence type="ECO:0000256" key="8">
    <source>
        <dbReference type="RuleBase" id="RU365088"/>
    </source>
</evidence>
<evidence type="ECO:0000313" key="11">
    <source>
        <dbReference type="Proteomes" id="UP000095347"/>
    </source>
</evidence>
<feature type="transmembrane region" description="Helical" evidence="8">
    <location>
        <begin position="370"/>
        <end position="387"/>
    </location>
</feature>
<keyword evidence="4" id="KW-1003">Cell membrane</keyword>
<comment type="caution">
    <text evidence="10">The sequence shown here is derived from an EMBL/GenBank/DDBJ whole genome shotgun (WGS) entry which is preliminary data.</text>
</comment>
<gene>
    <name evidence="10" type="ORF">BEN30_12130</name>
</gene>
<evidence type="ECO:0000313" key="10">
    <source>
        <dbReference type="EMBL" id="OEJ66528.1"/>
    </source>
</evidence>
<feature type="transmembrane region" description="Helical" evidence="8">
    <location>
        <begin position="101"/>
        <end position="122"/>
    </location>
</feature>
<protein>
    <recommendedName>
        <fullName evidence="8">Bcr/CflA family efflux transporter</fullName>
    </recommendedName>
</protein>
<keyword evidence="11" id="KW-1185">Reference proteome</keyword>
<dbReference type="GO" id="GO:0015385">
    <property type="term" value="F:sodium:proton antiporter activity"/>
    <property type="evidence" value="ECO:0007669"/>
    <property type="project" value="TreeGrafter"/>
</dbReference>
<dbReference type="EMBL" id="MCGG01000032">
    <property type="protein sequence ID" value="OEJ66528.1"/>
    <property type="molecule type" value="Genomic_DNA"/>
</dbReference>
<comment type="subcellular location">
    <subcellularLocation>
        <location evidence="8">Cell inner membrane</location>
        <topology evidence="8">Multi-pass membrane protein</topology>
    </subcellularLocation>
    <subcellularLocation>
        <location evidence="1">Cell membrane</location>
        <topology evidence="1">Multi-pass membrane protein</topology>
    </subcellularLocation>
</comment>
<keyword evidence="8" id="KW-0997">Cell inner membrane</keyword>
<evidence type="ECO:0000256" key="2">
    <source>
        <dbReference type="ARBA" id="ARBA00006236"/>
    </source>
</evidence>
<evidence type="ECO:0000256" key="7">
    <source>
        <dbReference type="ARBA" id="ARBA00023136"/>
    </source>
</evidence>
<feature type="transmembrane region" description="Helical" evidence="8">
    <location>
        <begin position="76"/>
        <end position="95"/>
    </location>
</feature>
<keyword evidence="7 8" id="KW-0472">Membrane</keyword>
<feature type="transmembrane region" description="Helical" evidence="8">
    <location>
        <begin position="344"/>
        <end position="364"/>
    </location>
</feature>
<feature type="transmembrane region" description="Helical" evidence="8">
    <location>
        <begin position="134"/>
        <end position="153"/>
    </location>
</feature>
<dbReference type="InterPro" id="IPR020846">
    <property type="entry name" value="MFS_dom"/>
</dbReference>
<dbReference type="STRING" id="28181.BEN30_12130"/>
<organism evidence="10 11">
    <name type="scientific">Magnetovibrio blakemorei</name>
    <dbReference type="NCBI Taxonomy" id="28181"/>
    <lineage>
        <taxon>Bacteria</taxon>
        <taxon>Pseudomonadati</taxon>
        <taxon>Pseudomonadota</taxon>
        <taxon>Alphaproteobacteria</taxon>
        <taxon>Rhodospirillales</taxon>
        <taxon>Magnetovibrionaceae</taxon>
        <taxon>Magnetovibrio</taxon>
    </lineage>
</organism>
<dbReference type="NCBIfam" id="TIGR00710">
    <property type="entry name" value="efflux_Bcr_CflA"/>
    <property type="match status" value="1"/>
</dbReference>
<dbReference type="FunFam" id="1.20.1720.10:FF:000005">
    <property type="entry name" value="Bcr/CflA family efflux transporter"/>
    <property type="match status" value="1"/>
</dbReference>
<proteinExistence type="inferred from homology"/>
<dbReference type="PANTHER" id="PTHR23502">
    <property type="entry name" value="MAJOR FACILITATOR SUPERFAMILY"/>
    <property type="match status" value="1"/>
</dbReference>
<dbReference type="InterPro" id="IPR036259">
    <property type="entry name" value="MFS_trans_sf"/>
</dbReference>
<sequence length="407" mass="42768">MRLSPHSFALAALLTALVAIAPISTDMYLPAMPALADYFDASTAQVQLTLSVYLVGFACAQLILGPLSDRFGRRPVLIGGLFLFTVASVACAMAGSITVLIVARFVQAIGACAGAAVGRAVVRDIHDTKDAARLLAHMGTAMATAPLVAPLIGGQLTTRFGWQTNFIALVIIGIVLLGLTVLRLPETIRHANPSALSPQRMISNYWALLKNSSFQRFALANAFSFAGLFAFISGSSFVLITHFSMTPETFGFAFGVVVMGYMFGAQAAARLLKFMTFERLIGIGGRIGLIAGVAGVLIAAIAPSTIPSVVAPIFFYAFSVGFIMPNSMAGAIGPFPHMAGTASALLGFTQMALSAFMGLMVGVLFDGTQMPMMAVICTTGTFAWLFSRQIVKHAAATDQSDPSVSKD</sequence>
<feature type="transmembrane region" description="Helical" evidence="8">
    <location>
        <begin position="218"/>
        <end position="243"/>
    </location>
</feature>
<dbReference type="PANTHER" id="PTHR23502:SF132">
    <property type="entry name" value="POLYAMINE TRANSPORTER 2-RELATED"/>
    <property type="match status" value="1"/>
</dbReference>
<dbReference type="PROSITE" id="PS00216">
    <property type="entry name" value="SUGAR_TRANSPORT_1"/>
    <property type="match status" value="1"/>
</dbReference>
<keyword evidence="6 8" id="KW-1133">Transmembrane helix</keyword>
<feature type="transmembrane region" description="Helical" evidence="8">
    <location>
        <begin position="249"/>
        <end position="268"/>
    </location>
</feature>
<feature type="transmembrane region" description="Helical" evidence="8">
    <location>
        <begin position="313"/>
        <end position="332"/>
    </location>
</feature>
<reference evidence="11" key="1">
    <citation type="submission" date="2016-07" db="EMBL/GenBank/DDBJ databases">
        <authorList>
            <person name="Florea S."/>
            <person name="Webb J.S."/>
            <person name="Jaromczyk J."/>
            <person name="Schardl C.L."/>
        </authorList>
    </citation>
    <scope>NUCLEOTIDE SEQUENCE [LARGE SCALE GENOMIC DNA]</scope>
    <source>
        <strain evidence="11">MV-1</strain>
    </source>
</reference>
<keyword evidence="5 8" id="KW-0812">Transmembrane</keyword>